<feature type="signal peptide" evidence="1">
    <location>
        <begin position="1"/>
        <end position="26"/>
    </location>
</feature>
<comment type="caution">
    <text evidence="2">The sequence shown here is derived from an EMBL/GenBank/DDBJ whole genome shotgun (WGS) entry which is preliminary data.</text>
</comment>
<protein>
    <submittedName>
        <fullName evidence="2">Uncharacterized protein</fullName>
    </submittedName>
</protein>
<dbReference type="Proteomes" id="UP000279673">
    <property type="component" value="Unassembled WGS sequence"/>
</dbReference>
<feature type="chain" id="PRO_5019587775" evidence="1">
    <location>
        <begin position="27"/>
        <end position="175"/>
    </location>
</feature>
<organism evidence="2 3">
    <name type="scientific">Paenirhodobacter hankyongi</name>
    <dbReference type="NCBI Taxonomy" id="2294033"/>
    <lineage>
        <taxon>Bacteria</taxon>
        <taxon>Pseudomonadati</taxon>
        <taxon>Pseudomonadota</taxon>
        <taxon>Alphaproteobacteria</taxon>
        <taxon>Rhodobacterales</taxon>
        <taxon>Rhodobacter group</taxon>
        <taxon>Paenirhodobacter</taxon>
    </lineage>
</organism>
<evidence type="ECO:0000256" key="1">
    <source>
        <dbReference type="SAM" id="SignalP"/>
    </source>
</evidence>
<dbReference type="EMBL" id="RCHI01000019">
    <property type="protein sequence ID" value="RLL62821.1"/>
    <property type="molecule type" value="Genomic_DNA"/>
</dbReference>
<keyword evidence="3" id="KW-1185">Reference proteome</keyword>
<name>A0A421BK78_9RHOB</name>
<sequence>MMFFHFIRGFAVALMLLGALPQAAQAGERQGRATVGDYLVGWFTMPRPAGERADVLLFTFVWKDPVPSSGVSEADWAFEAQRQGTDVYTLKQIMGREVYRPARGGVAICTASAVAKGLCGRKLGLSEAKRAEIAASVLRVDGRCTAAPFDPAFNRRMSNAVGAVDQIVVLRASCR</sequence>
<reference evidence="2 3" key="1">
    <citation type="submission" date="2018-10" db="EMBL/GenBank/DDBJ databases">
        <title>Rhodobacter sp . BO-81.</title>
        <authorList>
            <person name="Im W.T."/>
        </authorList>
    </citation>
    <scope>NUCLEOTIDE SEQUENCE [LARGE SCALE GENOMIC DNA]</scope>
    <source>
        <strain evidence="2 3">BO-81</strain>
    </source>
</reference>
<keyword evidence="1" id="KW-0732">Signal</keyword>
<proteinExistence type="predicted"/>
<evidence type="ECO:0000313" key="2">
    <source>
        <dbReference type="EMBL" id="RLL62821.1"/>
    </source>
</evidence>
<evidence type="ECO:0000313" key="3">
    <source>
        <dbReference type="Proteomes" id="UP000279673"/>
    </source>
</evidence>
<accession>A0A421BK78</accession>
<gene>
    <name evidence="2" type="ORF">DYS74_15935</name>
</gene>
<dbReference type="AlphaFoldDB" id="A0A421BK78"/>